<feature type="domain" description="GST N-terminal" evidence="1">
    <location>
        <begin position="3"/>
        <end position="82"/>
    </location>
</feature>
<sequence length="318" mass="35413">MADEVILHWYPASPFSQKVAWALNYKNVDYKTVTIPVIEPRPKRRPLDGGYRKTPILQIGNHVYCDSKRILDEIEKRYPEPSLYPKTRGGQPSEALGKGLARWLDSTLFMTIASQFDTSLLPEKFLKDRASFAGQSAFSGDPYLHSELYGQLELAQKLVPTTNNNETLWILDTPTLSMADLHLAMDSFFATNVLGGDFIERFPRLSEHMDQVVAAIQFSRTEEMPELTADEALAVAKKHRGANAVIENPVSESSKVTVGQLVSVIPTDTGKVPSIGKLLTLNTQEIVIEHTNTEADVQSIIHFPTIGHVVMPVAQEKL</sequence>
<evidence type="ECO:0000259" key="1">
    <source>
        <dbReference type="PROSITE" id="PS50404"/>
    </source>
</evidence>
<dbReference type="RefSeq" id="XP_058339047.1">
    <property type="nucleotide sequence ID" value="XM_058490191.1"/>
</dbReference>
<protein>
    <recommendedName>
        <fullName evidence="1">GST N-terminal domain-containing protein</fullName>
    </recommendedName>
</protein>
<comment type="caution">
    <text evidence="2">The sequence shown here is derived from an EMBL/GenBank/DDBJ whole genome shotgun (WGS) entry which is preliminary data.</text>
</comment>
<keyword evidence="3" id="KW-1185">Reference proteome</keyword>
<dbReference type="CDD" id="cd00570">
    <property type="entry name" value="GST_N_family"/>
    <property type="match status" value="1"/>
</dbReference>
<accession>A0AAD7UVZ7</accession>
<dbReference type="Gene3D" id="1.20.1050.10">
    <property type="match status" value="1"/>
</dbReference>
<evidence type="ECO:0000313" key="3">
    <source>
        <dbReference type="Proteomes" id="UP001234581"/>
    </source>
</evidence>
<dbReference type="Pfam" id="PF13417">
    <property type="entry name" value="GST_N_3"/>
    <property type="match status" value="1"/>
</dbReference>
<dbReference type="EMBL" id="JARTCD010000066">
    <property type="protein sequence ID" value="KAJ8654133.1"/>
    <property type="molecule type" value="Genomic_DNA"/>
</dbReference>
<reference evidence="2 3" key="1">
    <citation type="submission" date="2023-03" db="EMBL/GenBank/DDBJ databases">
        <title>Genome sequence of Lichtheimia ornata CBS 291.66.</title>
        <authorList>
            <person name="Mohabir J.T."/>
            <person name="Shea T.P."/>
            <person name="Kurbessoian T."/>
            <person name="Berby B."/>
            <person name="Fontaine J."/>
            <person name="Livny J."/>
            <person name="Gnirke A."/>
            <person name="Stajich J.E."/>
            <person name="Cuomo C.A."/>
        </authorList>
    </citation>
    <scope>NUCLEOTIDE SEQUENCE [LARGE SCALE GENOMIC DNA]</scope>
    <source>
        <strain evidence="2">CBS 291.66</strain>
    </source>
</reference>
<proteinExistence type="predicted"/>
<dbReference type="Proteomes" id="UP001234581">
    <property type="component" value="Unassembled WGS sequence"/>
</dbReference>
<evidence type="ECO:0000313" key="2">
    <source>
        <dbReference type="EMBL" id="KAJ8654133.1"/>
    </source>
</evidence>
<dbReference type="GeneID" id="83217612"/>
<dbReference type="InterPro" id="IPR036249">
    <property type="entry name" value="Thioredoxin-like_sf"/>
</dbReference>
<name>A0AAD7UVZ7_9FUNG</name>
<dbReference type="AlphaFoldDB" id="A0AAD7UVZ7"/>
<dbReference type="Gene3D" id="3.40.30.110">
    <property type="match status" value="1"/>
</dbReference>
<dbReference type="SUPFAM" id="SSF52833">
    <property type="entry name" value="Thioredoxin-like"/>
    <property type="match status" value="1"/>
</dbReference>
<dbReference type="InterPro" id="IPR004045">
    <property type="entry name" value="Glutathione_S-Trfase_N"/>
</dbReference>
<organism evidence="2 3">
    <name type="scientific">Lichtheimia ornata</name>
    <dbReference type="NCBI Taxonomy" id="688661"/>
    <lineage>
        <taxon>Eukaryota</taxon>
        <taxon>Fungi</taxon>
        <taxon>Fungi incertae sedis</taxon>
        <taxon>Mucoromycota</taxon>
        <taxon>Mucoromycotina</taxon>
        <taxon>Mucoromycetes</taxon>
        <taxon>Mucorales</taxon>
        <taxon>Lichtheimiaceae</taxon>
        <taxon>Lichtheimia</taxon>
    </lineage>
</organism>
<gene>
    <name evidence="2" type="ORF">O0I10_010208</name>
</gene>
<dbReference type="PROSITE" id="PS50404">
    <property type="entry name" value="GST_NTER"/>
    <property type="match status" value="1"/>
</dbReference>